<dbReference type="AlphaFoldDB" id="A0A423T8N9"/>
<dbReference type="GO" id="GO:0045003">
    <property type="term" value="P:double-strand break repair via synthesis-dependent strand annealing"/>
    <property type="evidence" value="ECO:0007669"/>
    <property type="project" value="TreeGrafter"/>
</dbReference>
<dbReference type="EMBL" id="QCYY01002107">
    <property type="protein sequence ID" value="ROT72825.1"/>
    <property type="molecule type" value="Genomic_DNA"/>
</dbReference>
<dbReference type="InterPro" id="IPR050496">
    <property type="entry name" value="SNF2_RAD54_helicase_repair"/>
</dbReference>
<dbReference type="PANTHER" id="PTHR45629:SF7">
    <property type="entry name" value="DNA EXCISION REPAIR PROTEIN ERCC-6-RELATED"/>
    <property type="match status" value="1"/>
</dbReference>
<name>A0A423T8N9_PENVA</name>
<evidence type="ECO:0000256" key="1">
    <source>
        <dbReference type="SAM" id="MobiDB-lite"/>
    </source>
</evidence>
<dbReference type="GO" id="GO:0007131">
    <property type="term" value="P:reciprocal meiotic recombination"/>
    <property type="evidence" value="ECO:0007669"/>
    <property type="project" value="TreeGrafter"/>
</dbReference>
<dbReference type="GO" id="GO:0005634">
    <property type="term" value="C:nucleus"/>
    <property type="evidence" value="ECO:0007669"/>
    <property type="project" value="TreeGrafter"/>
</dbReference>
<dbReference type="PANTHER" id="PTHR45629">
    <property type="entry name" value="SNF2/RAD54 FAMILY MEMBER"/>
    <property type="match status" value="1"/>
</dbReference>
<feature type="domain" description="SNF2 N-terminal" evidence="2">
    <location>
        <begin position="133"/>
        <end position="182"/>
    </location>
</feature>
<feature type="region of interest" description="Disordered" evidence="1">
    <location>
        <begin position="15"/>
        <end position="38"/>
    </location>
</feature>
<sequence>MRRSLAPSQLLKRSLEINRESDDRIGSPVTSKRKKTVENECSGIPLSPYRAPLHPIVNSTQQAPSTPSSSHEALIKKILAKPFKIPIPNYVRQGSCSLGIRRNGVRRPLHDPEEPNALVFVHTTSVVCARKTHRKFGVKFMYDCVTGKQIEDNFGCIMADEMGLGKTLQCITLLWTLLRQGPDCKPLIEKAIVWHPPA</sequence>
<reference evidence="3 4" key="2">
    <citation type="submission" date="2019-01" db="EMBL/GenBank/DDBJ databases">
        <title>The decoding of complex shrimp genome reveals the adaptation for benthos swimmer, frequently molting mechanism and breeding impact on genome.</title>
        <authorList>
            <person name="Sun Y."/>
            <person name="Gao Y."/>
            <person name="Yu Y."/>
        </authorList>
    </citation>
    <scope>NUCLEOTIDE SEQUENCE [LARGE SCALE GENOMIC DNA]</scope>
    <source>
        <tissue evidence="3">Muscle</tissue>
    </source>
</reference>
<dbReference type="STRING" id="6689.A0A423T8N9"/>
<reference evidence="3 4" key="1">
    <citation type="submission" date="2018-04" db="EMBL/GenBank/DDBJ databases">
        <authorList>
            <person name="Zhang X."/>
            <person name="Yuan J."/>
            <person name="Li F."/>
            <person name="Xiang J."/>
        </authorList>
    </citation>
    <scope>NUCLEOTIDE SEQUENCE [LARGE SCALE GENOMIC DNA]</scope>
    <source>
        <tissue evidence="3">Muscle</tissue>
    </source>
</reference>
<evidence type="ECO:0000313" key="3">
    <source>
        <dbReference type="EMBL" id="ROT72825.1"/>
    </source>
</evidence>
<dbReference type="GO" id="GO:0015616">
    <property type="term" value="F:DNA translocase activity"/>
    <property type="evidence" value="ECO:0007669"/>
    <property type="project" value="TreeGrafter"/>
</dbReference>
<accession>A0A423T8N9</accession>
<dbReference type="Pfam" id="PF00176">
    <property type="entry name" value="SNF2-rel_dom"/>
    <property type="match status" value="1"/>
</dbReference>
<dbReference type="InterPro" id="IPR000330">
    <property type="entry name" value="SNF2_N"/>
</dbReference>
<evidence type="ECO:0000313" key="4">
    <source>
        <dbReference type="Proteomes" id="UP000283509"/>
    </source>
</evidence>
<protein>
    <recommendedName>
        <fullName evidence="2">SNF2 N-terminal domain-containing protein</fullName>
    </recommendedName>
</protein>
<dbReference type="Proteomes" id="UP000283509">
    <property type="component" value="Unassembled WGS sequence"/>
</dbReference>
<organism evidence="3 4">
    <name type="scientific">Penaeus vannamei</name>
    <name type="common">Whiteleg shrimp</name>
    <name type="synonym">Litopenaeus vannamei</name>
    <dbReference type="NCBI Taxonomy" id="6689"/>
    <lineage>
        <taxon>Eukaryota</taxon>
        <taxon>Metazoa</taxon>
        <taxon>Ecdysozoa</taxon>
        <taxon>Arthropoda</taxon>
        <taxon>Crustacea</taxon>
        <taxon>Multicrustacea</taxon>
        <taxon>Malacostraca</taxon>
        <taxon>Eumalacostraca</taxon>
        <taxon>Eucarida</taxon>
        <taxon>Decapoda</taxon>
        <taxon>Dendrobranchiata</taxon>
        <taxon>Penaeoidea</taxon>
        <taxon>Penaeidae</taxon>
        <taxon>Penaeus</taxon>
    </lineage>
</organism>
<proteinExistence type="predicted"/>
<feature type="compositionally biased region" description="Basic and acidic residues" evidence="1">
    <location>
        <begin position="15"/>
        <end position="25"/>
    </location>
</feature>
<comment type="caution">
    <text evidence="3">The sequence shown here is derived from an EMBL/GenBank/DDBJ whole genome shotgun (WGS) entry which is preliminary data.</text>
</comment>
<dbReference type="GO" id="GO:0005524">
    <property type="term" value="F:ATP binding"/>
    <property type="evidence" value="ECO:0007669"/>
    <property type="project" value="InterPro"/>
</dbReference>
<evidence type="ECO:0000259" key="2">
    <source>
        <dbReference type="Pfam" id="PF00176"/>
    </source>
</evidence>
<dbReference type="InterPro" id="IPR027417">
    <property type="entry name" value="P-loop_NTPase"/>
</dbReference>
<dbReference type="Gene3D" id="3.40.50.10810">
    <property type="entry name" value="Tandem AAA-ATPase domain"/>
    <property type="match status" value="1"/>
</dbReference>
<dbReference type="InterPro" id="IPR038718">
    <property type="entry name" value="SNF2-like_sf"/>
</dbReference>
<gene>
    <name evidence="3" type="ORF">C7M84_008765</name>
</gene>
<dbReference type="SUPFAM" id="SSF52540">
    <property type="entry name" value="P-loop containing nucleoside triphosphate hydrolases"/>
    <property type="match status" value="1"/>
</dbReference>
<dbReference type="OrthoDB" id="413460at2759"/>
<keyword evidence="4" id="KW-1185">Reference proteome</keyword>